<dbReference type="SUPFAM" id="SSF49417">
    <property type="entry name" value="p53-like transcription factors"/>
    <property type="match status" value="1"/>
</dbReference>
<dbReference type="Pfam" id="PF00554">
    <property type="entry name" value="RHD_DNA_bind"/>
    <property type="match status" value="1"/>
</dbReference>
<evidence type="ECO:0000259" key="2">
    <source>
        <dbReference type="PROSITE" id="PS50254"/>
    </source>
</evidence>
<feature type="compositionally biased region" description="Basic and acidic residues" evidence="1">
    <location>
        <begin position="625"/>
        <end position="637"/>
    </location>
</feature>
<dbReference type="GO" id="GO:0005654">
    <property type="term" value="C:nucleoplasm"/>
    <property type="evidence" value="ECO:0007669"/>
    <property type="project" value="UniProtKB-ARBA"/>
</dbReference>
<name>A0A2A3EDT8_APICC</name>
<proteinExistence type="predicted"/>
<protein>
    <submittedName>
        <fullName evidence="3">Embryonic polarity protein dorsal</fullName>
    </submittedName>
</protein>
<dbReference type="InterPro" id="IPR037059">
    <property type="entry name" value="RHD_DNA_bind_dom_sf"/>
</dbReference>
<dbReference type="FunFam" id="2.60.40.340:FF:000006">
    <property type="entry name" value="Dorsal isoform 1-B"/>
    <property type="match status" value="1"/>
</dbReference>
<dbReference type="PANTHER" id="PTHR24169">
    <property type="entry name" value="NUCLEAR FACTOR NF-KAPPA-B PROTEIN"/>
    <property type="match status" value="1"/>
</dbReference>
<dbReference type="Gene3D" id="2.60.40.340">
    <property type="entry name" value="Rel homology domain (RHD), DNA-binding domain"/>
    <property type="match status" value="1"/>
</dbReference>
<dbReference type="Pfam" id="PF16179">
    <property type="entry name" value="RHD_dimer"/>
    <property type="match status" value="1"/>
</dbReference>
<dbReference type="GO" id="GO:0038061">
    <property type="term" value="P:non-canonical NF-kappaB signal transduction"/>
    <property type="evidence" value="ECO:0007669"/>
    <property type="project" value="TreeGrafter"/>
</dbReference>
<dbReference type="InterPro" id="IPR000451">
    <property type="entry name" value="NFkB/Dor"/>
</dbReference>
<dbReference type="InterPro" id="IPR008967">
    <property type="entry name" value="p53-like_TF_DNA-bd_sf"/>
</dbReference>
<feature type="region of interest" description="Disordered" evidence="1">
    <location>
        <begin position="615"/>
        <end position="650"/>
    </location>
</feature>
<sequence length="1105" mass="125518">MEQFHDMSDGNIHMSDVIEVIETDTKYNGREDQIPREMNTERLLPYVEIIEQPASKALRFRYECEGRSAGSIPGVNSTSENKTFPTIKIVGYKGRALVVVSCVTKDQPYRPHPHNLVGKEACKQGVCTVEVSSENMTVTFANLGIQCVKKKDIEEALKIREEIRVDPFRTGFEHKRQPTSIDLNAVRLCFQVFLEGSQKRKFNVPLQPVVSDPIFDKKAMSDLVICKLSHSNASVAGGMEMILLCEKVAKEDIQVRFFEEKDGQVLWEGFGDFQPVHVHKQTAIAFRTPTYRMQQVEQPVQVYIQLKRPSDGATSEPFPFLMLPLGAGRPAFWSLRKAFARKKTDYTSFGKILASEPTLFSNVTPKFPRNIDEYNNNDFDTKKWNNKISALRALNDLYNVKNTLDSYNGSMEINQNIAQNIDHAKNTIIDYRNNDLSINEEKRTIENEQLNRMYKSYPNYIDKETKDMNLEILTRPKSNTVENACVLKNTEIFKDKSDWFDYSEVSKWVQKGQICLKEKENEIDFKIEVTEDCNKSFNDLLTQVAELDQIYADTHAKLVQAAFEQNTTDQSMDIDVCDNQTYTSLQMAMKNPIEFTDLSNERKYEDVCVLKTDTNQSCPSPPVTTKRDGTQETEERLPPLPPKRIRKMPSMPLLPRPISCHTTPDSFIEAPNKTLPSLPSTLTKNSKQGLFSKLFAKKVKKDKDTILNVSKETTQSLTTTGNISYLTTNNTSNNSQLQIPRASVVSTTSVKSLRLEGDETPPYGMELTEAEHYALYTAMAPHATASEFDEMSFYYSPVKKLRSKFIGLLSSEKIDILIFKSHVVNIQSFIDDPDSLRRKRQKINNSQNALVLRHVQAEAEMHAAMLNQYNFNIIKSEPTERISPYEYPIGSGGSFPSLYPMATTSPQSQSTIQTLRPQVSPDRTSPMDYRLYNPALIQSQPSPQYPSTSSHILQQPSIRTYTQQQFPYVHDTLQIQPQEQLTLSKVTSNYHEEFQSLNNAVGEMEATNVTNILSMDNTQYNLDLSLPQLDSTELADLDISLSENLSSGLSISDSTKPETSKGINAEPSNIEESNNMTDSFTRIANNTIQELYTLNNIYKPTREVD</sequence>
<dbReference type="SUPFAM" id="SSF81296">
    <property type="entry name" value="E set domains"/>
    <property type="match status" value="1"/>
</dbReference>
<dbReference type="PRINTS" id="PR00057">
    <property type="entry name" value="NFKBTNSCPFCT"/>
</dbReference>
<dbReference type="OrthoDB" id="7881762at2759"/>
<evidence type="ECO:0000313" key="4">
    <source>
        <dbReference type="Proteomes" id="UP000242457"/>
    </source>
</evidence>
<dbReference type="GO" id="GO:0045087">
    <property type="term" value="P:innate immune response"/>
    <property type="evidence" value="ECO:0007669"/>
    <property type="project" value="TreeGrafter"/>
</dbReference>
<keyword evidence="4" id="KW-1185">Reference proteome</keyword>
<gene>
    <name evidence="3" type="ORF">APICC_05149</name>
</gene>
<dbReference type="GO" id="GO:0000978">
    <property type="term" value="F:RNA polymerase II cis-regulatory region sequence-specific DNA binding"/>
    <property type="evidence" value="ECO:0007669"/>
    <property type="project" value="TreeGrafter"/>
</dbReference>
<evidence type="ECO:0000313" key="3">
    <source>
        <dbReference type="EMBL" id="PBC29878.1"/>
    </source>
</evidence>
<dbReference type="GO" id="GO:0002225">
    <property type="term" value="P:positive regulation of antimicrobial peptide production"/>
    <property type="evidence" value="ECO:0007669"/>
    <property type="project" value="UniProtKB-ARBA"/>
</dbReference>
<dbReference type="PROSITE" id="PS01204">
    <property type="entry name" value="REL_1"/>
    <property type="match status" value="1"/>
</dbReference>
<dbReference type="CDD" id="cd01177">
    <property type="entry name" value="IPT_NFkappaB"/>
    <property type="match status" value="1"/>
</dbReference>
<dbReference type="GO" id="GO:0033554">
    <property type="term" value="P:cellular response to stress"/>
    <property type="evidence" value="ECO:0007669"/>
    <property type="project" value="TreeGrafter"/>
</dbReference>
<dbReference type="GO" id="GO:0048935">
    <property type="term" value="P:peripheral nervous system neuron development"/>
    <property type="evidence" value="ECO:0007669"/>
    <property type="project" value="UniProtKB-ARBA"/>
</dbReference>
<dbReference type="Proteomes" id="UP000242457">
    <property type="component" value="Unassembled WGS sequence"/>
</dbReference>
<dbReference type="InterPro" id="IPR030492">
    <property type="entry name" value="RHD_CS"/>
</dbReference>
<dbReference type="PANTHER" id="PTHR24169:SF25">
    <property type="entry name" value="DORSAL-RELATED IMMUNITY FACTOR DIF-RELATED"/>
    <property type="match status" value="1"/>
</dbReference>
<dbReference type="GO" id="GO:0034097">
    <property type="term" value="P:response to cytokine"/>
    <property type="evidence" value="ECO:0007669"/>
    <property type="project" value="TreeGrafter"/>
</dbReference>
<dbReference type="FunFam" id="2.60.40.10:FF:000046">
    <property type="entry name" value="Nuclear factor NF-kappa-B p105 subunit"/>
    <property type="match status" value="1"/>
</dbReference>
<dbReference type="STRING" id="94128.A0A2A3EDT8"/>
<dbReference type="EMBL" id="KZ288269">
    <property type="protein sequence ID" value="PBC29878.1"/>
    <property type="molecule type" value="Genomic_DNA"/>
</dbReference>
<dbReference type="InterPro" id="IPR033926">
    <property type="entry name" value="IPT_NFkappaB"/>
</dbReference>
<dbReference type="Gene3D" id="2.60.40.10">
    <property type="entry name" value="Immunoglobulins"/>
    <property type="match status" value="1"/>
</dbReference>
<dbReference type="SMART" id="SM00429">
    <property type="entry name" value="IPT"/>
    <property type="match status" value="1"/>
</dbReference>
<dbReference type="InterPro" id="IPR011539">
    <property type="entry name" value="RHD_DNA_bind_dom"/>
</dbReference>
<organism evidence="3 4">
    <name type="scientific">Apis cerana cerana</name>
    <name type="common">Oriental honeybee</name>
    <dbReference type="NCBI Taxonomy" id="94128"/>
    <lineage>
        <taxon>Eukaryota</taxon>
        <taxon>Metazoa</taxon>
        <taxon>Ecdysozoa</taxon>
        <taxon>Arthropoda</taxon>
        <taxon>Hexapoda</taxon>
        <taxon>Insecta</taxon>
        <taxon>Pterygota</taxon>
        <taxon>Neoptera</taxon>
        <taxon>Endopterygota</taxon>
        <taxon>Hymenoptera</taxon>
        <taxon>Apocrita</taxon>
        <taxon>Aculeata</taxon>
        <taxon>Apoidea</taxon>
        <taxon>Anthophila</taxon>
        <taxon>Apidae</taxon>
        <taxon>Apis</taxon>
    </lineage>
</organism>
<reference evidence="3 4" key="1">
    <citation type="submission" date="2014-07" db="EMBL/GenBank/DDBJ databases">
        <title>Genomic and transcriptomic analysis on Apis cerana provide comprehensive insights into honey bee biology.</title>
        <authorList>
            <person name="Diao Q."/>
            <person name="Sun L."/>
            <person name="Zheng H."/>
            <person name="Zheng H."/>
            <person name="Xu S."/>
            <person name="Wang S."/>
            <person name="Zeng Z."/>
            <person name="Hu F."/>
            <person name="Su S."/>
            <person name="Wu J."/>
        </authorList>
    </citation>
    <scope>NUCLEOTIDE SEQUENCE [LARGE SCALE GENOMIC DNA]</scope>
    <source>
        <tissue evidence="3">Pupae without intestine</tissue>
    </source>
</reference>
<dbReference type="GO" id="GO:0001228">
    <property type="term" value="F:DNA-binding transcription activator activity, RNA polymerase II-specific"/>
    <property type="evidence" value="ECO:0007669"/>
    <property type="project" value="UniProtKB-ARBA"/>
</dbReference>
<accession>A0A2A3EDT8</accession>
<dbReference type="InterPro" id="IPR032397">
    <property type="entry name" value="RHD_dimer"/>
</dbReference>
<dbReference type="GO" id="GO:0007249">
    <property type="term" value="P:canonical NF-kappaB signal transduction"/>
    <property type="evidence" value="ECO:0007669"/>
    <property type="project" value="TreeGrafter"/>
</dbReference>
<dbReference type="AlphaFoldDB" id="A0A2A3EDT8"/>
<dbReference type="CDD" id="cd07887">
    <property type="entry name" value="RHD-n_Dorsal_Dif"/>
    <property type="match status" value="1"/>
</dbReference>
<dbReference type="GO" id="GO:0008063">
    <property type="term" value="P:Toll signaling pathway"/>
    <property type="evidence" value="ECO:0007669"/>
    <property type="project" value="UniProtKB-ARBA"/>
</dbReference>
<dbReference type="InterPro" id="IPR014756">
    <property type="entry name" value="Ig_E-set"/>
</dbReference>
<dbReference type="InterPro" id="IPR002909">
    <property type="entry name" value="IPT_dom"/>
</dbReference>
<dbReference type="InterPro" id="IPR013783">
    <property type="entry name" value="Ig-like_fold"/>
</dbReference>
<evidence type="ECO:0000256" key="1">
    <source>
        <dbReference type="SAM" id="MobiDB-lite"/>
    </source>
</evidence>
<feature type="domain" description="RHD" evidence="2">
    <location>
        <begin position="42"/>
        <end position="221"/>
    </location>
</feature>
<dbReference type="GO" id="GO:0005737">
    <property type="term" value="C:cytoplasm"/>
    <property type="evidence" value="ECO:0007669"/>
    <property type="project" value="InterPro"/>
</dbReference>
<feature type="region of interest" description="Disordered" evidence="1">
    <location>
        <begin position="1047"/>
        <end position="1073"/>
    </location>
</feature>
<dbReference type="GO" id="GO:0035206">
    <property type="term" value="P:regulation of hemocyte proliferation"/>
    <property type="evidence" value="ECO:0007669"/>
    <property type="project" value="UniProtKB-ARBA"/>
</dbReference>
<dbReference type="PROSITE" id="PS50254">
    <property type="entry name" value="REL_2"/>
    <property type="match status" value="1"/>
</dbReference>